<protein>
    <recommendedName>
        <fullName evidence="5">Protein-S-isoprenylcysteine O-methyltransferase</fullName>
        <ecNumber evidence="5">2.1.1.100</ecNumber>
    </recommendedName>
</protein>
<feature type="region of interest" description="Disordered" evidence="6">
    <location>
        <begin position="327"/>
        <end position="369"/>
    </location>
</feature>
<dbReference type="EMBL" id="HBGW01089883">
    <property type="protein sequence ID" value="CAD9639233.1"/>
    <property type="molecule type" value="Transcribed_RNA"/>
</dbReference>
<dbReference type="GO" id="GO:0005789">
    <property type="term" value="C:endoplasmic reticulum membrane"/>
    <property type="evidence" value="ECO:0007669"/>
    <property type="project" value="UniProtKB-SubCell"/>
</dbReference>
<comment type="similarity">
    <text evidence="5">Belongs to the class VI-like SAM-binding methyltransferase superfamily. Isoprenylcysteine carboxyl methyltransferase family.</text>
</comment>
<feature type="transmembrane region" description="Helical" evidence="5">
    <location>
        <begin position="143"/>
        <end position="166"/>
    </location>
</feature>
<dbReference type="GO" id="GO:0032259">
    <property type="term" value="P:methylation"/>
    <property type="evidence" value="ECO:0007669"/>
    <property type="project" value="UniProtKB-KW"/>
</dbReference>
<dbReference type="GO" id="GO:0004671">
    <property type="term" value="F:protein C-terminal S-isoprenylcysteine carboxyl O-methyltransferase activity"/>
    <property type="evidence" value="ECO:0007669"/>
    <property type="project" value="UniProtKB-EC"/>
</dbReference>
<feature type="transmembrane region" description="Helical" evidence="5">
    <location>
        <begin position="79"/>
        <end position="101"/>
    </location>
</feature>
<evidence type="ECO:0000256" key="6">
    <source>
        <dbReference type="SAM" id="MobiDB-lite"/>
    </source>
</evidence>
<comment type="catalytic activity">
    <reaction evidence="5">
        <text>[protein]-C-terminal S-[(2E,6E)-farnesyl]-L-cysteine + S-adenosyl-L-methionine = [protein]-C-terminal S-[(2E,6E)-farnesyl]-L-cysteine methyl ester + S-adenosyl-L-homocysteine</text>
        <dbReference type="Rhea" id="RHEA:21672"/>
        <dbReference type="Rhea" id="RHEA-COMP:12125"/>
        <dbReference type="Rhea" id="RHEA-COMP:12126"/>
        <dbReference type="ChEBI" id="CHEBI:57856"/>
        <dbReference type="ChEBI" id="CHEBI:59789"/>
        <dbReference type="ChEBI" id="CHEBI:90510"/>
        <dbReference type="ChEBI" id="CHEBI:90511"/>
        <dbReference type="EC" id="2.1.1.100"/>
    </reaction>
</comment>
<feature type="region of interest" description="Disordered" evidence="6">
    <location>
        <begin position="1"/>
        <end position="23"/>
    </location>
</feature>
<name>A0A7S2VMF5_9DINO</name>
<dbReference type="EC" id="2.1.1.100" evidence="5"/>
<sequence>MPERHTPYEPGPEPEYTDEHEYPDPTLAHQSARVAAGALIGGIIASQAELCPATWFIWSFLAVHLAGVVFLTDYAGETGLVALCATFGLHSGVALSELALWTLGRDGEDSVGPWSLVVIFASVLYLHSFWTECMTLPPDYITSISLFFPMFPAFNAALALSCVELFLEWRYFPENKVWGIAVFIGGVLMACGQALIASACRTAERNFWASCRNMPEEEERPEDFVGLEVPDRRIVQERAYKWERHPAYLGAMIWGVGSQVALCNPVMLILVSFVLWASLLYVALEEEQQLYDEFKAPYANYSALTNCWIPLFNTFLENAAFQREMSDNAEECADDDLDEEEVDDECDEDELDDDCPSEDDMLPTWEGVPKGGALWNRQFREPWLLG</sequence>
<organism evidence="7">
    <name type="scientific">Zooxanthella nutricula</name>
    <dbReference type="NCBI Taxonomy" id="1333877"/>
    <lineage>
        <taxon>Eukaryota</taxon>
        <taxon>Sar</taxon>
        <taxon>Alveolata</taxon>
        <taxon>Dinophyceae</taxon>
        <taxon>Peridiniales</taxon>
        <taxon>Peridiniales incertae sedis</taxon>
        <taxon>Zooxanthella</taxon>
    </lineage>
</organism>
<dbReference type="Pfam" id="PF04140">
    <property type="entry name" value="ICMT"/>
    <property type="match status" value="1"/>
</dbReference>
<evidence type="ECO:0000256" key="1">
    <source>
        <dbReference type="ARBA" id="ARBA00004141"/>
    </source>
</evidence>
<feature type="transmembrane region" description="Helical" evidence="5">
    <location>
        <begin position="178"/>
        <end position="200"/>
    </location>
</feature>
<gene>
    <name evidence="7" type="ORF">BRAN1462_LOCUS57055</name>
</gene>
<comment type="subcellular location">
    <subcellularLocation>
        <location evidence="5">Endoplasmic reticulum membrane</location>
        <topology evidence="5">Multi-pass membrane protein</topology>
    </subcellularLocation>
    <subcellularLocation>
        <location evidence="1">Membrane</location>
        <topology evidence="1">Multi-pass membrane protein</topology>
    </subcellularLocation>
</comment>
<feature type="transmembrane region" description="Helical" evidence="5">
    <location>
        <begin position="113"/>
        <end position="131"/>
    </location>
</feature>
<dbReference type="PANTHER" id="PTHR12714:SF9">
    <property type="entry name" value="PROTEIN-S-ISOPRENYLCYSTEINE O-METHYLTRANSFERASE"/>
    <property type="match status" value="1"/>
</dbReference>
<keyword evidence="5" id="KW-0489">Methyltransferase</keyword>
<keyword evidence="5" id="KW-0949">S-adenosyl-L-methionine</keyword>
<dbReference type="Gene3D" id="1.20.120.1630">
    <property type="match status" value="1"/>
</dbReference>
<dbReference type="PANTHER" id="PTHR12714">
    <property type="entry name" value="PROTEIN-S ISOPRENYLCYSTEINE O-METHYLTRANSFERASE"/>
    <property type="match status" value="1"/>
</dbReference>
<keyword evidence="5" id="KW-0808">Transferase</keyword>
<feature type="compositionally biased region" description="Acidic residues" evidence="6">
    <location>
        <begin position="327"/>
        <end position="361"/>
    </location>
</feature>
<evidence type="ECO:0000256" key="3">
    <source>
        <dbReference type="ARBA" id="ARBA00022989"/>
    </source>
</evidence>
<feature type="transmembrane region" description="Helical" evidence="5">
    <location>
        <begin position="248"/>
        <end position="278"/>
    </location>
</feature>
<proteinExistence type="inferred from homology"/>
<keyword evidence="3 5" id="KW-1133">Transmembrane helix</keyword>
<keyword evidence="4 5" id="KW-0472">Membrane</keyword>
<dbReference type="InterPro" id="IPR007269">
    <property type="entry name" value="ICMT_MeTrfase"/>
</dbReference>
<evidence type="ECO:0000313" key="7">
    <source>
        <dbReference type="EMBL" id="CAD9639233.1"/>
    </source>
</evidence>
<reference evidence="7" key="1">
    <citation type="submission" date="2021-01" db="EMBL/GenBank/DDBJ databases">
        <authorList>
            <person name="Corre E."/>
            <person name="Pelletier E."/>
            <person name="Niang G."/>
            <person name="Scheremetjew M."/>
            <person name="Finn R."/>
            <person name="Kale V."/>
            <person name="Holt S."/>
            <person name="Cochrane G."/>
            <person name="Meng A."/>
            <person name="Brown T."/>
            <person name="Cohen L."/>
        </authorList>
    </citation>
    <scope>NUCLEOTIDE SEQUENCE</scope>
    <source>
        <strain evidence="7">RCC3387</strain>
    </source>
</reference>
<dbReference type="AlphaFoldDB" id="A0A7S2VMF5"/>
<keyword evidence="2 5" id="KW-0812">Transmembrane</keyword>
<evidence type="ECO:0000256" key="4">
    <source>
        <dbReference type="ARBA" id="ARBA00023136"/>
    </source>
</evidence>
<accession>A0A7S2VMF5</accession>
<feature type="transmembrane region" description="Helical" evidence="5">
    <location>
        <begin position="55"/>
        <end position="72"/>
    </location>
</feature>
<evidence type="ECO:0000256" key="2">
    <source>
        <dbReference type="ARBA" id="ARBA00022692"/>
    </source>
</evidence>
<evidence type="ECO:0000256" key="5">
    <source>
        <dbReference type="RuleBase" id="RU362022"/>
    </source>
</evidence>
<keyword evidence="5" id="KW-0256">Endoplasmic reticulum</keyword>